<evidence type="ECO:0000313" key="6">
    <source>
        <dbReference type="Proteomes" id="UP000010475"/>
    </source>
</evidence>
<sequence length="167" mass="18749">MTSPKNQVIQFESPDDSPGFLLWQVSNFWQRKMNTGLSHLGLTHVQFVLLAGIIWLSEGEETVTQARLAAHAKTDIMMTSKVLRALEQRDLIKRETDAKDTRAKSLSITNKGYELTVEAIQIVEKIDHAFFMALGQQIGEFNQHLQSIIDGSKSCEMAGWSDGDNNL</sequence>
<dbReference type="GO" id="GO:0006950">
    <property type="term" value="P:response to stress"/>
    <property type="evidence" value="ECO:0007669"/>
    <property type="project" value="TreeGrafter"/>
</dbReference>
<keyword evidence="1" id="KW-0805">Transcription regulation</keyword>
<dbReference type="STRING" id="56107.Cylst_3737"/>
<evidence type="ECO:0000256" key="1">
    <source>
        <dbReference type="ARBA" id="ARBA00023015"/>
    </source>
</evidence>
<organism evidence="5 6">
    <name type="scientific">Cylindrospermum stagnale PCC 7417</name>
    <dbReference type="NCBI Taxonomy" id="56107"/>
    <lineage>
        <taxon>Bacteria</taxon>
        <taxon>Bacillati</taxon>
        <taxon>Cyanobacteriota</taxon>
        <taxon>Cyanophyceae</taxon>
        <taxon>Nostocales</taxon>
        <taxon>Nostocaceae</taxon>
        <taxon>Cylindrospermum</taxon>
    </lineage>
</organism>
<gene>
    <name evidence="5" type="ORF">Cylst_3737</name>
</gene>
<dbReference type="InterPro" id="IPR036388">
    <property type="entry name" value="WH-like_DNA-bd_sf"/>
</dbReference>
<proteinExistence type="predicted"/>
<dbReference type="InterPro" id="IPR000835">
    <property type="entry name" value="HTH_MarR-typ"/>
</dbReference>
<dbReference type="InterPro" id="IPR036390">
    <property type="entry name" value="WH_DNA-bd_sf"/>
</dbReference>
<evidence type="ECO:0000256" key="3">
    <source>
        <dbReference type="ARBA" id="ARBA00023163"/>
    </source>
</evidence>
<evidence type="ECO:0000313" key="5">
    <source>
        <dbReference type="EMBL" id="AFZ25860.1"/>
    </source>
</evidence>
<evidence type="ECO:0000256" key="2">
    <source>
        <dbReference type="ARBA" id="ARBA00023125"/>
    </source>
</evidence>
<dbReference type="KEGG" id="csg:Cylst_3737"/>
<dbReference type="InterPro" id="IPR039422">
    <property type="entry name" value="MarR/SlyA-like"/>
</dbReference>
<dbReference type="Proteomes" id="UP000010475">
    <property type="component" value="Chromosome"/>
</dbReference>
<dbReference type="AlphaFoldDB" id="K9WZR5"/>
<protein>
    <submittedName>
        <fullName evidence="5">Transcriptional regulator</fullName>
    </submittedName>
</protein>
<accession>K9WZR5</accession>
<name>K9WZR5_9NOST</name>
<evidence type="ECO:0000259" key="4">
    <source>
        <dbReference type="PROSITE" id="PS50995"/>
    </source>
</evidence>
<keyword evidence="6" id="KW-1185">Reference proteome</keyword>
<dbReference type="eggNOG" id="COG1846">
    <property type="taxonomic scope" value="Bacteria"/>
</dbReference>
<dbReference type="RefSeq" id="WP_015209106.1">
    <property type="nucleotide sequence ID" value="NC_019757.1"/>
</dbReference>
<dbReference type="PROSITE" id="PS50995">
    <property type="entry name" value="HTH_MARR_2"/>
    <property type="match status" value="1"/>
</dbReference>
<reference evidence="5 6" key="1">
    <citation type="submission" date="2012-06" db="EMBL/GenBank/DDBJ databases">
        <title>Finished chromosome of genome of Cylindrospermum stagnale PCC 7417.</title>
        <authorList>
            <consortium name="US DOE Joint Genome Institute"/>
            <person name="Gugger M."/>
            <person name="Coursin T."/>
            <person name="Rippka R."/>
            <person name="Tandeau De Marsac N."/>
            <person name="Huntemann M."/>
            <person name="Wei C.-L."/>
            <person name="Han J."/>
            <person name="Detter J.C."/>
            <person name="Han C."/>
            <person name="Tapia R."/>
            <person name="Chen A."/>
            <person name="Kyrpides N."/>
            <person name="Mavromatis K."/>
            <person name="Markowitz V."/>
            <person name="Szeto E."/>
            <person name="Ivanova N."/>
            <person name="Pagani I."/>
            <person name="Pati A."/>
            <person name="Goodwin L."/>
            <person name="Nordberg H.P."/>
            <person name="Cantor M.N."/>
            <person name="Hua S.X."/>
            <person name="Woyke T."/>
            <person name="Kerfeld C.A."/>
        </authorList>
    </citation>
    <scope>NUCLEOTIDE SEQUENCE [LARGE SCALE GENOMIC DNA]</scope>
    <source>
        <strain evidence="5 6">PCC 7417</strain>
    </source>
</reference>
<dbReference type="SUPFAM" id="SSF46785">
    <property type="entry name" value="Winged helix' DNA-binding domain"/>
    <property type="match status" value="1"/>
</dbReference>
<keyword evidence="2" id="KW-0238">DNA-binding</keyword>
<feature type="domain" description="HTH marR-type" evidence="4">
    <location>
        <begin position="15"/>
        <end position="154"/>
    </location>
</feature>
<dbReference type="HOGENOM" id="CLU_083287_23_0_3"/>
<keyword evidence="3" id="KW-0804">Transcription</keyword>
<dbReference type="EMBL" id="CP003642">
    <property type="protein sequence ID" value="AFZ25860.1"/>
    <property type="molecule type" value="Genomic_DNA"/>
</dbReference>
<dbReference type="Pfam" id="PF01047">
    <property type="entry name" value="MarR"/>
    <property type="match status" value="1"/>
</dbReference>
<dbReference type="PANTHER" id="PTHR33164:SF64">
    <property type="entry name" value="TRANSCRIPTIONAL REGULATOR SLYA"/>
    <property type="match status" value="1"/>
</dbReference>
<dbReference type="SMART" id="SM00347">
    <property type="entry name" value="HTH_MARR"/>
    <property type="match status" value="1"/>
</dbReference>
<dbReference type="GO" id="GO:0003677">
    <property type="term" value="F:DNA binding"/>
    <property type="evidence" value="ECO:0007669"/>
    <property type="project" value="UniProtKB-KW"/>
</dbReference>
<dbReference type="GO" id="GO:0003700">
    <property type="term" value="F:DNA-binding transcription factor activity"/>
    <property type="evidence" value="ECO:0007669"/>
    <property type="project" value="InterPro"/>
</dbReference>
<dbReference type="PANTHER" id="PTHR33164">
    <property type="entry name" value="TRANSCRIPTIONAL REGULATOR, MARR FAMILY"/>
    <property type="match status" value="1"/>
</dbReference>
<dbReference type="Gene3D" id="1.10.10.10">
    <property type="entry name" value="Winged helix-like DNA-binding domain superfamily/Winged helix DNA-binding domain"/>
    <property type="match status" value="1"/>
</dbReference>